<accession>A0ABX0C557</accession>
<evidence type="ECO:0000313" key="1">
    <source>
        <dbReference type="EMBL" id="NEC61413.1"/>
    </source>
</evidence>
<sequence>MGPRVPSLRGRRPGGRAAACPDFALGSFRIGRAGAGSRLWRPARAAGVSEAPR</sequence>
<dbReference type="EMBL" id="JAAGNC010000193">
    <property type="protein sequence ID" value="NEC61413.1"/>
    <property type="molecule type" value="Genomic_DNA"/>
</dbReference>
<dbReference type="Proteomes" id="UP000470404">
    <property type="component" value="Unassembled WGS sequence"/>
</dbReference>
<comment type="caution">
    <text evidence="1">The sequence shown here is derived from an EMBL/GenBank/DDBJ whole genome shotgun (WGS) entry which is preliminary data.</text>
</comment>
<dbReference type="RefSeq" id="WP_157904835.1">
    <property type="nucleotide sequence ID" value="NZ_FOWC01000012.1"/>
</dbReference>
<evidence type="ECO:0000313" key="2">
    <source>
        <dbReference type="Proteomes" id="UP000470404"/>
    </source>
</evidence>
<proteinExistence type="predicted"/>
<keyword evidence="2" id="KW-1185">Reference proteome</keyword>
<protein>
    <submittedName>
        <fullName evidence="1">Uncharacterized protein</fullName>
    </submittedName>
</protein>
<name>A0ABX0C557_9PSEU</name>
<reference evidence="1 2" key="1">
    <citation type="submission" date="2020-01" db="EMBL/GenBank/DDBJ databases">
        <title>Insect and environment-associated Actinomycetes.</title>
        <authorList>
            <person name="Currrie C."/>
            <person name="Chevrette M."/>
            <person name="Carlson C."/>
            <person name="Stubbendieck R."/>
            <person name="Wendt-Pienkowski E."/>
        </authorList>
    </citation>
    <scope>NUCLEOTIDE SEQUENCE [LARGE SCALE GENOMIC DNA]</scope>
    <source>
        <strain evidence="1 2">SID8386</strain>
    </source>
</reference>
<gene>
    <name evidence="1" type="ORF">G3I59_38890</name>
</gene>
<organism evidence="1 2">
    <name type="scientific">Amycolatopsis rubida</name>
    <dbReference type="NCBI Taxonomy" id="112413"/>
    <lineage>
        <taxon>Bacteria</taxon>
        <taxon>Bacillati</taxon>
        <taxon>Actinomycetota</taxon>
        <taxon>Actinomycetes</taxon>
        <taxon>Pseudonocardiales</taxon>
        <taxon>Pseudonocardiaceae</taxon>
        <taxon>Amycolatopsis</taxon>
    </lineage>
</organism>